<reference evidence="7 8" key="1">
    <citation type="journal article" date="2016" name="Int. J. Syst. Evol. Microbiol.">
        <title>Agromyces aureus sp. nov., isolated from the rhizosphere of Salix caprea L. grown in a heavy-metal-contaminated soil.</title>
        <authorList>
            <person name="Corretto E."/>
            <person name="Antonielli L."/>
            <person name="Sessitsch A."/>
            <person name="Compant S."/>
            <person name="Gorfer M."/>
            <person name="Kuffner M."/>
            <person name="Brader G."/>
        </authorList>
    </citation>
    <scope>NUCLEOTIDE SEQUENCE [LARGE SCALE GENOMIC DNA]</scope>
    <source>
        <strain evidence="7 8">AR33</strain>
    </source>
</reference>
<name>A0A191WGE1_9MICO</name>
<keyword evidence="3 6" id="KW-0812">Transmembrane</keyword>
<protein>
    <recommendedName>
        <fullName evidence="9">Cytochrome c oxidase assembly protein</fullName>
    </recommendedName>
</protein>
<keyword evidence="4 6" id="KW-1133">Transmembrane helix</keyword>
<evidence type="ECO:0000256" key="3">
    <source>
        <dbReference type="ARBA" id="ARBA00022692"/>
    </source>
</evidence>
<accession>A0A191WGE1</accession>
<sequence length="322" mass="35775">MIRGDVSGPVSIPEEPPSLEQFLIVDLQPVPVLPLLAALLAGAYICGWIRLRMLKRPWPVWRGGLFLIGCLLIAATTGTRLEGYGYELFSVFMFQQLTLMMAIPPLLVLGSPGTLLLRATPHHGVGRLLLRIAIAGLQSRVSRFVLHPGFMIPLFLFAFYGIYLSNIANVLLNTWLGHLGLELSFLAAGILFTVPLISSDPLPKRQSHLGRLVDLFSEMPLHAFFGVIVMMAITPLVPYFASPPPSWAIDPVADQSIAGALAWSYGEAPTLALALVLLARWYRDDTRLARARDFRIDRTGDPELEAYNRYLQRLNAHNRTER</sequence>
<dbReference type="STRING" id="453304.ATC03_11965"/>
<dbReference type="OrthoDB" id="5241646at2"/>
<evidence type="ECO:0000256" key="6">
    <source>
        <dbReference type="SAM" id="Phobius"/>
    </source>
</evidence>
<keyword evidence="8" id="KW-1185">Reference proteome</keyword>
<gene>
    <name evidence="7" type="ORF">ATC03_11965</name>
</gene>
<dbReference type="RefSeq" id="WP_067877310.1">
    <property type="nucleotide sequence ID" value="NZ_CP013979.1"/>
</dbReference>
<dbReference type="AlphaFoldDB" id="A0A191WGE1"/>
<evidence type="ECO:0000256" key="1">
    <source>
        <dbReference type="ARBA" id="ARBA00004651"/>
    </source>
</evidence>
<feature type="transmembrane region" description="Helical" evidence="6">
    <location>
        <begin position="261"/>
        <end position="282"/>
    </location>
</feature>
<dbReference type="Proteomes" id="UP000078437">
    <property type="component" value="Chromosome"/>
</dbReference>
<feature type="transmembrane region" description="Helical" evidence="6">
    <location>
        <begin position="32"/>
        <end position="51"/>
    </location>
</feature>
<evidence type="ECO:0000313" key="7">
    <source>
        <dbReference type="EMBL" id="ANJ27326.1"/>
    </source>
</evidence>
<reference evidence="8" key="2">
    <citation type="submission" date="2016-01" db="EMBL/GenBank/DDBJ databases">
        <title>Complete genome sequence of Agromyces aureus AR33T and comparison with related organisms.</title>
        <authorList>
            <person name="Corretto E."/>
            <person name="Antonielli L."/>
            <person name="Sessitsch A."/>
            <person name="Brader G."/>
        </authorList>
    </citation>
    <scope>NUCLEOTIDE SEQUENCE [LARGE SCALE GENOMIC DNA]</scope>
    <source>
        <strain evidence="8">AR33</strain>
    </source>
</reference>
<dbReference type="InterPro" id="IPR019108">
    <property type="entry name" value="Caa3_assmbl_CtaG-rel"/>
</dbReference>
<evidence type="ECO:0008006" key="9">
    <source>
        <dbReference type="Google" id="ProtNLM"/>
    </source>
</evidence>
<feature type="transmembrane region" description="Helical" evidence="6">
    <location>
        <begin position="219"/>
        <end position="241"/>
    </location>
</feature>
<comment type="subcellular location">
    <subcellularLocation>
        <location evidence="1">Cell membrane</location>
        <topology evidence="1">Multi-pass membrane protein</topology>
    </subcellularLocation>
</comment>
<feature type="transmembrane region" description="Helical" evidence="6">
    <location>
        <begin position="101"/>
        <end position="120"/>
    </location>
</feature>
<feature type="transmembrane region" description="Helical" evidence="6">
    <location>
        <begin position="63"/>
        <end position="81"/>
    </location>
</feature>
<evidence type="ECO:0000256" key="5">
    <source>
        <dbReference type="ARBA" id="ARBA00023136"/>
    </source>
</evidence>
<dbReference type="EMBL" id="CP013979">
    <property type="protein sequence ID" value="ANJ27326.1"/>
    <property type="molecule type" value="Genomic_DNA"/>
</dbReference>
<dbReference type="Pfam" id="PF09678">
    <property type="entry name" value="Caa3_CtaG"/>
    <property type="match status" value="1"/>
</dbReference>
<feature type="transmembrane region" description="Helical" evidence="6">
    <location>
        <begin position="141"/>
        <end position="163"/>
    </location>
</feature>
<evidence type="ECO:0000256" key="2">
    <source>
        <dbReference type="ARBA" id="ARBA00022475"/>
    </source>
</evidence>
<evidence type="ECO:0000313" key="8">
    <source>
        <dbReference type="Proteomes" id="UP000078437"/>
    </source>
</evidence>
<keyword evidence="5 6" id="KW-0472">Membrane</keyword>
<evidence type="ECO:0000256" key="4">
    <source>
        <dbReference type="ARBA" id="ARBA00022989"/>
    </source>
</evidence>
<keyword evidence="2" id="KW-1003">Cell membrane</keyword>
<proteinExistence type="predicted"/>
<feature type="transmembrane region" description="Helical" evidence="6">
    <location>
        <begin position="175"/>
        <end position="198"/>
    </location>
</feature>
<organism evidence="7 8">
    <name type="scientific">Agromyces aureus</name>
    <dbReference type="NCBI Taxonomy" id="453304"/>
    <lineage>
        <taxon>Bacteria</taxon>
        <taxon>Bacillati</taxon>
        <taxon>Actinomycetota</taxon>
        <taxon>Actinomycetes</taxon>
        <taxon>Micrococcales</taxon>
        <taxon>Microbacteriaceae</taxon>
        <taxon>Agromyces</taxon>
    </lineage>
</organism>
<dbReference type="GO" id="GO:0005886">
    <property type="term" value="C:plasma membrane"/>
    <property type="evidence" value="ECO:0007669"/>
    <property type="project" value="UniProtKB-SubCell"/>
</dbReference>
<dbReference type="KEGG" id="agy:ATC03_11965"/>